<dbReference type="Gene3D" id="2.30.30.60">
    <property type="match status" value="1"/>
</dbReference>
<dbReference type="SUPFAM" id="SSF82689">
    <property type="entry name" value="Mechanosensitive channel protein MscS (YggB), C-terminal domain"/>
    <property type="match status" value="1"/>
</dbReference>
<evidence type="ECO:0000313" key="11">
    <source>
        <dbReference type="EMBL" id="AIL43787.1"/>
    </source>
</evidence>
<dbReference type="GO" id="GO:0005886">
    <property type="term" value="C:plasma membrane"/>
    <property type="evidence" value="ECO:0007669"/>
    <property type="project" value="UniProtKB-SubCell"/>
</dbReference>
<keyword evidence="3" id="KW-1003">Cell membrane</keyword>
<feature type="transmembrane region" description="Helical" evidence="7">
    <location>
        <begin position="64"/>
        <end position="82"/>
    </location>
</feature>
<dbReference type="AlphaFoldDB" id="A0A077E832"/>
<evidence type="ECO:0000259" key="9">
    <source>
        <dbReference type="Pfam" id="PF21082"/>
    </source>
</evidence>
<feature type="domain" description="Mechanosensitive ion channel MscS" evidence="8">
    <location>
        <begin position="105"/>
        <end position="171"/>
    </location>
</feature>
<dbReference type="PANTHER" id="PTHR30347:SF1">
    <property type="entry name" value="MECHANOSENSITIVE CHANNEL MSCK"/>
    <property type="match status" value="1"/>
</dbReference>
<gene>
    <name evidence="11" type="ORF">BD94_0012</name>
</gene>
<feature type="transmembrane region" description="Helical" evidence="7">
    <location>
        <begin position="23"/>
        <end position="43"/>
    </location>
</feature>
<dbReference type="EMBL" id="CP007547">
    <property type="protein sequence ID" value="AIL43787.1"/>
    <property type="molecule type" value="Genomic_DNA"/>
</dbReference>
<dbReference type="SUPFAM" id="SSF82861">
    <property type="entry name" value="Mechanosensitive channel protein MscS (YggB), transmembrane region"/>
    <property type="match status" value="1"/>
</dbReference>
<dbReference type="PANTHER" id="PTHR30347">
    <property type="entry name" value="POTASSIUM CHANNEL RELATED"/>
    <property type="match status" value="1"/>
</dbReference>
<dbReference type="InterPro" id="IPR049278">
    <property type="entry name" value="MS_channel_C"/>
</dbReference>
<dbReference type="HOGENOM" id="CLU_037945_4_1_10"/>
<reference evidence="11" key="1">
    <citation type="journal article" date="2013" name="Lancet">
        <title>First case of E anophelis outbreak in an intensive-care unit.</title>
        <authorList>
            <person name="Teo J."/>
            <person name="Tan S.Y."/>
            <person name="Tay M."/>
            <person name="Ding Y."/>
            <person name="Kjelleberg S."/>
            <person name="Givskov M."/>
            <person name="Lin R.T."/>
            <person name="Yang L."/>
        </authorList>
    </citation>
    <scope>NUCLEOTIDE SEQUENCE [LARGE SCALE GENOMIC DNA]</scope>
    <source>
        <strain evidence="11">NUHP1</strain>
    </source>
</reference>
<dbReference type="GO" id="GO:0008381">
    <property type="term" value="F:mechanosensitive monoatomic ion channel activity"/>
    <property type="evidence" value="ECO:0007669"/>
    <property type="project" value="UniProtKB-ARBA"/>
</dbReference>
<comment type="subcellular location">
    <subcellularLocation>
        <location evidence="1">Cell membrane</location>
        <topology evidence="1">Multi-pass membrane protein</topology>
    </subcellularLocation>
</comment>
<feature type="domain" description="Mechanosensitive ion channel transmembrane helices 2/3" evidence="10">
    <location>
        <begin position="63"/>
        <end position="104"/>
    </location>
</feature>
<dbReference type="InterPro" id="IPR011066">
    <property type="entry name" value="MscS_channel_C_sf"/>
</dbReference>
<feature type="transmembrane region" description="Helical" evidence="7">
    <location>
        <begin position="94"/>
        <end position="118"/>
    </location>
</feature>
<dbReference type="InterPro" id="IPR006685">
    <property type="entry name" value="MscS_channel_2nd"/>
</dbReference>
<reference evidence="11" key="2">
    <citation type="journal article" date="2015" name="Genome Biol. Evol.">
        <title>Complete Genome Sequence and Transcriptomic Analysis of the Novel Pathogen Elizabethkingia anophelis in Response to Oxidative Stress.</title>
        <authorList>
            <person name="Li Y."/>
            <person name="Liu Y."/>
            <person name="Chew S.C."/>
            <person name="Tay M."/>
            <person name="Salido M.M."/>
            <person name="Teo J."/>
            <person name="Lauro F.M."/>
            <person name="Givskov M."/>
            <person name="Yang L."/>
        </authorList>
    </citation>
    <scope>NUCLEOTIDE SEQUENCE</scope>
    <source>
        <strain evidence="11">NUHP1</strain>
    </source>
</reference>
<dbReference type="RefSeq" id="WP_009090098.1">
    <property type="nucleotide sequence ID" value="NZ_CP007547.1"/>
</dbReference>
<accession>A0A077E832</accession>
<dbReference type="InterPro" id="IPR023408">
    <property type="entry name" value="MscS_beta-dom_sf"/>
</dbReference>
<evidence type="ECO:0000256" key="6">
    <source>
        <dbReference type="ARBA" id="ARBA00023136"/>
    </source>
</evidence>
<comment type="similarity">
    <text evidence="2">Belongs to the MscS (TC 1.A.23) family.</text>
</comment>
<evidence type="ECO:0000256" key="1">
    <source>
        <dbReference type="ARBA" id="ARBA00004651"/>
    </source>
</evidence>
<proteinExistence type="inferred from homology"/>
<evidence type="ECO:0000256" key="7">
    <source>
        <dbReference type="SAM" id="Phobius"/>
    </source>
</evidence>
<keyword evidence="4 7" id="KW-0812">Transmembrane</keyword>
<dbReference type="Gene3D" id="1.10.287.1260">
    <property type="match status" value="1"/>
</dbReference>
<dbReference type="Pfam" id="PF21082">
    <property type="entry name" value="MS_channel_3rd"/>
    <property type="match status" value="1"/>
</dbReference>
<dbReference type="Proteomes" id="UP000028933">
    <property type="component" value="Chromosome"/>
</dbReference>
<dbReference type="Pfam" id="PF00924">
    <property type="entry name" value="MS_channel_2nd"/>
    <property type="match status" value="1"/>
</dbReference>
<dbReference type="InterPro" id="IPR049142">
    <property type="entry name" value="MS_channel_1st"/>
</dbReference>
<dbReference type="STRING" id="1338011.BD94_0012"/>
<evidence type="ECO:0000259" key="8">
    <source>
        <dbReference type="Pfam" id="PF00924"/>
    </source>
</evidence>
<organism evidence="11 12">
    <name type="scientific">Elizabethkingia anophelis NUHP1</name>
    <dbReference type="NCBI Taxonomy" id="1338011"/>
    <lineage>
        <taxon>Bacteria</taxon>
        <taxon>Pseudomonadati</taxon>
        <taxon>Bacteroidota</taxon>
        <taxon>Flavobacteriia</taxon>
        <taxon>Flavobacteriales</taxon>
        <taxon>Weeksellaceae</taxon>
        <taxon>Elizabethkingia</taxon>
    </lineage>
</organism>
<protein>
    <submittedName>
        <fullName evidence="11">Potassium efflux system KefA protein/Small-conductance mechanosensitive channel</fullName>
    </submittedName>
</protein>
<evidence type="ECO:0000256" key="3">
    <source>
        <dbReference type="ARBA" id="ARBA00022475"/>
    </source>
</evidence>
<dbReference type="InterPro" id="IPR011014">
    <property type="entry name" value="MscS_channel_TM-2"/>
</dbReference>
<evidence type="ECO:0000313" key="12">
    <source>
        <dbReference type="Proteomes" id="UP000028933"/>
    </source>
</evidence>
<evidence type="ECO:0000256" key="2">
    <source>
        <dbReference type="ARBA" id="ARBA00008017"/>
    </source>
</evidence>
<sequence length="281" mass="31487">MELTLKEILEYHIFALGQYSLTVYQLISSAVIVLVGLGIVRVFKSLIYKSEKIDVGKKFAFAQILKYIIIVFTAILAFRTLGVDVSPLLLGGSVILVGIGLGLQNLFLDFISGVIILLDRSIKVDDVVEIENVVGKVQQINIRTSTILTRDNKSMIIPNSILTKNKIVNMSYDDDVANFGISIGVGYDSDVDLVMKLMLEAAKEHPEVFQEKPAVARLSNFGDSSLDFSLFFNSRYLFKAEAIKSDLRLSILNKFRENNIDIPFPIRTLYTPDLLKQKENQ</sequence>
<keyword evidence="5 7" id="KW-1133">Transmembrane helix</keyword>
<dbReference type="InterPro" id="IPR052702">
    <property type="entry name" value="MscS-like_channel"/>
</dbReference>
<evidence type="ECO:0000256" key="5">
    <source>
        <dbReference type="ARBA" id="ARBA00022989"/>
    </source>
</evidence>
<keyword evidence="6 7" id="KW-0472">Membrane</keyword>
<dbReference type="Gene3D" id="3.30.70.100">
    <property type="match status" value="1"/>
</dbReference>
<feature type="domain" description="Mechanosensitive ion channel MscS C-terminal" evidence="9">
    <location>
        <begin position="181"/>
        <end position="262"/>
    </location>
</feature>
<evidence type="ECO:0000256" key="4">
    <source>
        <dbReference type="ARBA" id="ARBA00022692"/>
    </source>
</evidence>
<dbReference type="Pfam" id="PF21088">
    <property type="entry name" value="MS_channel_1st"/>
    <property type="match status" value="1"/>
</dbReference>
<evidence type="ECO:0000259" key="10">
    <source>
        <dbReference type="Pfam" id="PF21088"/>
    </source>
</evidence>
<name>A0A077E832_9FLAO</name>
<dbReference type="InterPro" id="IPR010920">
    <property type="entry name" value="LSM_dom_sf"/>
</dbReference>
<dbReference type="GeneID" id="56685103"/>
<dbReference type="eggNOG" id="COG3264">
    <property type="taxonomic scope" value="Bacteria"/>
</dbReference>
<dbReference type="KEGG" id="eao:BD94_0012"/>
<dbReference type="SUPFAM" id="SSF50182">
    <property type="entry name" value="Sm-like ribonucleoproteins"/>
    <property type="match status" value="1"/>
</dbReference>